<dbReference type="PANTHER" id="PTHR31084">
    <property type="entry name" value="ALPHA-L-FUCOSIDASE 2"/>
    <property type="match status" value="1"/>
</dbReference>
<feature type="domain" description="Alpha fucosidase A-like C-terminal" evidence="2">
    <location>
        <begin position="667"/>
        <end position="758"/>
    </location>
</feature>
<dbReference type="Pfam" id="PF21307">
    <property type="entry name" value="Glyco_hydro_95_C"/>
    <property type="match status" value="1"/>
</dbReference>
<dbReference type="Pfam" id="PF14498">
    <property type="entry name" value="Glyco_hyd_65N_2"/>
    <property type="match status" value="1"/>
</dbReference>
<proteinExistence type="predicted"/>
<dbReference type="InterPro" id="IPR049053">
    <property type="entry name" value="AFCA-like_C"/>
</dbReference>
<reference evidence="4 5" key="1">
    <citation type="submission" date="2017-07" db="EMBL/GenBank/DDBJ databases">
        <title>Genome sequencing and assembly of Paenibacillus rigui.</title>
        <authorList>
            <person name="Mayilraj S."/>
        </authorList>
    </citation>
    <scope>NUCLEOTIDE SEQUENCE [LARGE SCALE GENOMIC DNA]</scope>
    <source>
        <strain evidence="4 5">JCM 16352</strain>
    </source>
</reference>
<evidence type="ECO:0000259" key="1">
    <source>
        <dbReference type="Pfam" id="PF14498"/>
    </source>
</evidence>
<dbReference type="InterPro" id="IPR054363">
    <property type="entry name" value="GH95_cat"/>
</dbReference>
<feature type="domain" description="Glycosyl hydrolase family 95 catalytic" evidence="3">
    <location>
        <begin position="259"/>
        <end position="665"/>
    </location>
</feature>
<evidence type="ECO:0000313" key="5">
    <source>
        <dbReference type="Proteomes" id="UP000215509"/>
    </source>
</evidence>
<evidence type="ECO:0000259" key="3">
    <source>
        <dbReference type="Pfam" id="PF22124"/>
    </source>
</evidence>
<dbReference type="GO" id="GO:0005975">
    <property type="term" value="P:carbohydrate metabolic process"/>
    <property type="evidence" value="ECO:0007669"/>
    <property type="project" value="InterPro"/>
</dbReference>
<comment type="caution">
    <text evidence="4">The sequence shown here is derived from an EMBL/GenBank/DDBJ whole genome shotgun (WGS) entry which is preliminary data.</text>
</comment>
<dbReference type="GO" id="GO:0004560">
    <property type="term" value="F:alpha-L-fucosidase activity"/>
    <property type="evidence" value="ECO:0007669"/>
    <property type="project" value="InterPro"/>
</dbReference>
<dbReference type="InterPro" id="IPR008928">
    <property type="entry name" value="6-hairpin_glycosidase_sf"/>
</dbReference>
<dbReference type="Pfam" id="PF22124">
    <property type="entry name" value="Glyco_hydro_95_cat"/>
    <property type="match status" value="1"/>
</dbReference>
<dbReference type="InterPro" id="IPR012341">
    <property type="entry name" value="6hp_glycosidase-like_sf"/>
</dbReference>
<dbReference type="Gene3D" id="1.50.10.10">
    <property type="match status" value="1"/>
</dbReference>
<dbReference type="PIRSF" id="PIRSF007663">
    <property type="entry name" value="UCP007663"/>
    <property type="match status" value="1"/>
</dbReference>
<feature type="domain" description="Glycosyl hydrolase family 95 N-terminal" evidence="1">
    <location>
        <begin position="5"/>
        <end position="240"/>
    </location>
</feature>
<dbReference type="AlphaFoldDB" id="A0A229UU88"/>
<dbReference type="InterPro" id="IPR016518">
    <property type="entry name" value="Alpha-L-fucosidase"/>
</dbReference>
<evidence type="ECO:0000313" key="4">
    <source>
        <dbReference type="EMBL" id="OXM86944.1"/>
    </source>
</evidence>
<gene>
    <name evidence="4" type="ORF">CF651_07315</name>
</gene>
<dbReference type="PANTHER" id="PTHR31084:SF0">
    <property type="entry name" value="ALPHA-L-FUCOSIDASE 2"/>
    <property type="match status" value="1"/>
</dbReference>
<keyword evidence="5" id="KW-1185">Reference proteome</keyword>
<accession>A0A229UU88</accession>
<dbReference type="RefSeq" id="WP_094014203.1">
    <property type="nucleotide sequence ID" value="NZ_NMQW01000011.1"/>
</dbReference>
<sequence>MEHKIWFKQPAEHWNEALPIGNGRLGAMLFGQPAKERIQLNEDSVWYGGPQERNNADALPNLTKIRGLLFEGKLQEAHRLAETAFSGTPCSQRHYMPAGDLLISFDGHQHEVRSYRRELDLDRAVAVTSYELNGYRYSREAFASYPDNALIVRLKTDHPEGITFYARFDRKKGKYIDRAGKAGNDTIMMLNSCYGTGGKDFAVMARASSETGSIKTIGEHLIVEGAREVVITIAAATAFRFEDPEEACRTTIQAASAWSYEQLLDRHLMDYRQLFQRVNLQLSAAGEIGNQDLSTPERLERMKLGLEDPDLLALYFQFGRYLLIASSRPGSLPANLQGIWNDEMLPPWDSKYTININAQMNYWHAETCNLSECHEPLFELLERMRVNGRRTAQVMYGCRGFVAHHNTDIWADTAPQDIYPPATYWTMGAAWLCLHLWEHYLFTQDIEFLKSAYETMKEAALFFVDFLTEAPDGTLVTVPSVSPENKYMLPNGESGTLCYGPAMDSQILTELFTCCIEASRLVDADGAFRSELEQLLPLLPKTRIGKHGQIQEWLEDYDEAEPGHRHISHLFALHPGTSISISDTPELAEAAQTTLHRRLANGGGHTGWSRAWIINFWARLENGQEAHHHLKQLLTHSTLPNLFDNHPPFQIDGNFGGTAAIAEMLLQSHRGGLQLLPALPDCWLSGRVQGLRARGGLEVGIEWEMGMLKEATISSKHHNRCRIRNGSRFIVLDADGNTMPLTKEGDLISFEVEPGRTVHVVPAE</sequence>
<organism evidence="4 5">
    <name type="scientific">Paenibacillus rigui</name>
    <dbReference type="NCBI Taxonomy" id="554312"/>
    <lineage>
        <taxon>Bacteria</taxon>
        <taxon>Bacillati</taxon>
        <taxon>Bacillota</taxon>
        <taxon>Bacilli</taxon>
        <taxon>Bacillales</taxon>
        <taxon>Paenibacillaceae</taxon>
        <taxon>Paenibacillus</taxon>
    </lineage>
</organism>
<protein>
    <submittedName>
        <fullName evidence="4">Alpha-L-fucosidase</fullName>
    </submittedName>
</protein>
<name>A0A229UU88_9BACL</name>
<dbReference type="Proteomes" id="UP000215509">
    <property type="component" value="Unassembled WGS sequence"/>
</dbReference>
<dbReference type="EMBL" id="NMQW01000011">
    <property type="protein sequence ID" value="OXM86944.1"/>
    <property type="molecule type" value="Genomic_DNA"/>
</dbReference>
<dbReference type="FunFam" id="1.50.10.10:FF:000028">
    <property type="entry name" value="Alpha-L-fucosidase 2"/>
    <property type="match status" value="1"/>
</dbReference>
<dbReference type="OrthoDB" id="9802600at2"/>
<dbReference type="InterPro" id="IPR027414">
    <property type="entry name" value="GH95_N_dom"/>
</dbReference>
<evidence type="ECO:0000259" key="2">
    <source>
        <dbReference type="Pfam" id="PF21307"/>
    </source>
</evidence>
<dbReference type="SUPFAM" id="SSF48208">
    <property type="entry name" value="Six-hairpin glycosidases"/>
    <property type="match status" value="1"/>
</dbReference>